<comment type="similarity">
    <text evidence="2 11 12">Belongs to the ATPase A chain family.</text>
</comment>
<feature type="transmembrane region" description="Helical" evidence="11">
    <location>
        <begin position="314"/>
        <end position="337"/>
    </location>
</feature>
<keyword evidence="3 11" id="KW-0813">Transport</keyword>
<dbReference type="PANTHER" id="PTHR11410">
    <property type="entry name" value="ATP SYNTHASE SUBUNIT A"/>
    <property type="match status" value="1"/>
</dbReference>
<keyword evidence="11" id="KW-1003">Cell membrane</keyword>
<evidence type="ECO:0000256" key="1">
    <source>
        <dbReference type="ARBA" id="ARBA00004141"/>
    </source>
</evidence>
<reference evidence="14 15" key="1">
    <citation type="submission" date="2020-08" db="EMBL/GenBank/DDBJ databases">
        <title>Genome public.</title>
        <authorList>
            <person name="Liu C."/>
            <person name="Sun Q."/>
        </authorList>
    </citation>
    <scope>NUCLEOTIDE SEQUENCE [LARGE SCALE GENOMIC DNA]</scope>
    <source>
        <strain evidence="14 15">NSJ-79</strain>
    </source>
</reference>
<dbReference type="SUPFAM" id="SSF81336">
    <property type="entry name" value="F1F0 ATP synthase subunit A"/>
    <property type="match status" value="1"/>
</dbReference>
<feature type="transmembrane region" description="Helical" evidence="11">
    <location>
        <begin position="214"/>
        <end position="236"/>
    </location>
</feature>
<dbReference type="InterPro" id="IPR045083">
    <property type="entry name" value="ATP_synth_F0_asu_bact/mt"/>
</dbReference>
<evidence type="ECO:0000256" key="7">
    <source>
        <dbReference type="ARBA" id="ARBA00022989"/>
    </source>
</evidence>
<evidence type="ECO:0000256" key="11">
    <source>
        <dbReference type="HAMAP-Rule" id="MF_01393"/>
    </source>
</evidence>
<sequence>MMNDIKNNRLIWTVLLMWICFLSPAHADTGEEGIDVQDIVFSHIQDAYTWHITEWNGKEIAISLPVLVRSEERGWDMFLSHHLHHGQAHHGYYIAPEGEHAGKVVEKNSRGEEVRPVDLSLTKNVCGLFLSCGILLFVVLRTARWYKKHPDQVPSGFTGLMEMIISYLQEGVIKDSIGKEKYKPFSSYLLTVFFFILINNLIGIIPVFPGGANITGNIAVTAVLAGCTFIAVNLFATKEYWKEIFWPKAPIYLKLPLPIMPFVEFFGVFTKPFALMIRLFANIMAGHTIILALTCLIFITVSMGLLVNFGMTIVSVLFCAFMNCVELFVACLQAYIFTLLSANYIGMAKVEKESPC</sequence>
<comment type="function">
    <text evidence="11 12">Key component of the proton channel; it plays a direct role in the translocation of protons across the membrane.</text>
</comment>
<evidence type="ECO:0000256" key="12">
    <source>
        <dbReference type="RuleBase" id="RU000483"/>
    </source>
</evidence>
<dbReference type="HAMAP" id="MF_01393">
    <property type="entry name" value="ATP_synth_a_bact"/>
    <property type="match status" value="1"/>
</dbReference>
<comment type="caution">
    <text evidence="14">The sequence shown here is derived from an EMBL/GenBank/DDBJ whole genome shotgun (WGS) entry which is preliminary data.</text>
</comment>
<dbReference type="Pfam" id="PF00119">
    <property type="entry name" value="ATP-synt_A"/>
    <property type="match status" value="1"/>
</dbReference>
<accession>A0ABR7DQR2</accession>
<dbReference type="NCBIfam" id="TIGR01131">
    <property type="entry name" value="ATP_synt_6_or_A"/>
    <property type="match status" value="1"/>
</dbReference>
<feature type="transmembrane region" description="Helical" evidence="11">
    <location>
        <begin position="188"/>
        <end position="208"/>
    </location>
</feature>
<dbReference type="PRINTS" id="PR00123">
    <property type="entry name" value="ATPASEA"/>
</dbReference>
<proteinExistence type="inferred from homology"/>
<evidence type="ECO:0000256" key="13">
    <source>
        <dbReference type="SAM" id="SignalP"/>
    </source>
</evidence>
<dbReference type="PANTHER" id="PTHR11410:SF0">
    <property type="entry name" value="ATP SYNTHASE SUBUNIT A"/>
    <property type="match status" value="1"/>
</dbReference>
<evidence type="ECO:0000313" key="15">
    <source>
        <dbReference type="Proteomes" id="UP000651475"/>
    </source>
</evidence>
<organism evidence="14 15">
    <name type="scientific">Parabacteroides hominis</name>
    <dbReference type="NCBI Taxonomy" id="2763057"/>
    <lineage>
        <taxon>Bacteria</taxon>
        <taxon>Pseudomonadati</taxon>
        <taxon>Bacteroidota</taxon>
        <taxon>Bacteroidia</taxon>
        <taxon>Bacteroidales</taxon>
        <taxon>Tannerellaceae</taxon>
        <taxon>Parabacteroides</taxon>
    </lineage>
</organism>
<dbReference type="RefSeq" id="WP_186930467.1">
    <property type="nucleotide sequence ID" value="NZ_JACOOJ010000025.1"/>
</dbReference>
<protein>
    <recommendedName>
        <fullName evidence="11 12">ATP synthase subunit a</fullName>
    </recommendedName>
    <alternativeName>
        <fullName evidence="11">ATP synthase F0 sector subunit a</fullName>
    </alternativeName>
    <alternativeName>
        <fullName evidence="11">F-ATPase subunit 6</fullName>
    </alternativeName>
</protein>
<gene>
    <name evidence="11 14" type="primary">atpB</name>
    <name evidence="14" type="ORF">H8S65_13540</name>
</gene>
<keyword evidence="9 11" id="KW-0472">Membrane</keyword>
<evidence type="ECO:0000256" key="8">
    <source>
        <dbReference type="ARBA" id="ARBA00023065"/>
    </source>
</evidence>
<dbReference type="InterPro" id="IPR000568">
    <property type="entry name" value="ATP_synth_F0_asu"/>
</dbReference>
<dbReference type="Gene3D" id="1.20.120.220">
    <property type="entry name" value="ATP synthase, F0 complex, subunit A"/>
    <property type="match status" value="1"/>
</dbReference>
<name>A0ABR7DQR2_9BACT</name>
<feature type="chain" id="PRO_5046461990" description="ATP synthase subunit a" evidence="13">
    <location>
        <begin position="28"/>
        <end position="356"/>
    </location>
</feature>
<dbReference type="InterPro" id="IPR035908">
    <property type="entry name" value="F0_ATP_A_sf"/>
</dbReference>
<dbReference type="EMBL" id="JACOOJ010000025">
    <property type="protein sequence ID" value="MBC5633781.1"/>
    <property type="molecule type" value="Genomic_DNA"/>
</dbReference>
<keyword evidence="10 11" id="KW-0066">ATP synthesis</keyword>
<keyword evidence="15" id="KW-1185">Reference proteome</keyword>
<evidence type="ECO:0000256" key="5">
    <source>
        <dbReference type="ARBA" id="ARBA00022692"/>
    </source>
</evidence>
<evidence type="ECO:0000256" key="3">
    <source>
        <dbReference type="ARBA" id="ARBA00022448"/>
    </source>
</evidence>
<feature type="transmembrane region" description="Helical" evidence="11">
    <location>
        <begin position="283"/>
        <end position="307"/>
    </location>
</feature>
<feature type="transmembrane region" description="Helical" evidence="11">
    <location>
        <begin position="257"/>
        <end position="277"/>
    </location>
</feature>
<evidence type="ECO:0000256" key="10">
    <source>
        <dbReference type="ARBA" id="ARBA00023310"/>
    </source>
</evidence>
<keyword evidence="4 11" id="KW-0138">CF(0)</keyword>
<dbReference type="CDD" id="cd00310">
    <property type="entry name" value="ATP-synt_Fo_a_6"/>
    <property type="match status" value="1"/>
</dbReference>
<feature type="signal peptide" evidence="13">
    <location>
        <begin position="1"/>
        <end position="27"/>
    </location>
</feature>
<keyword evidence="8 11" id="KW-0406">Ion transport</keyword>
<evidence type="ECO:0000256" key="9">
    <source>
        <dbReference type="ARBA" id="ARBA00023136"/>
    </source>
</evidence>
<evidence type="ECO:0000256" key="4">
    <source>
        <dbReference type="ARBA" id="ARBA00022547"/>
    </source>
</evidence>
<keyword evidence="5 11" id="KW-0812">Transmembrane</keyword>
<evidence type="ECO:0000256" key="2">
    <source>
        <dbReference type="ARBA" id="ARBA00006810"/>
    </source>
</evidence>
<comment type="subcellular location">
    <subcellularLocation>
        <location evidence="11 12">Cell membrane</location>
        <topology evidence="11 12">Multi-pass membrane protein</topology>
    </subcellularLocation>
    <subcellularLocation>
        <location evidence="1">Membrane</location>
        <topology evidence="1">Multi-pass membrane protein</topology>
    </subcellularLocation>
</comment>
<keyword evidence="7 11" id="KW-1133">Transmembrane helix</keyword>
<keyword evidence="6 11" id="KW-0375">Hydrogen ion transport</keyword>
<evidence type="ECO:0000256" key="6">
    <source>
        <dbReference type="ARBA" id="ARBA00022781"/>
    </source>
</evidence>
<dbReference type="Proteomes" id="UP000651475">
    <property type="component" value="Unassembled WGS sequence"/>
</dbReference>
<evidence type="ECO:0000313" key="14">
    <source>
        <dbReference type="EMBL" id="MBC5633781.1"/>
    </source>
</evidence>
<keyword evidence="13" id="KW-0732">Signal</keyword>